<gene>
    <name evidence="1" type="ORF">B879_03097</name>
</gene>
<dbReference type="Proteomes" id="UP000004478">
    <property type="component" value="Unassembled WGS sequence"/>
</dbReference>
<comment type="caution">
    <text evidence="1">The sequence shown here is derived from an EMBL/GenBank/DDBJ whole genome shotgun (WGS) entry which is preliminary data.</text>
</comment>
<proteinExistence type="predicted"/>
<organism evidence="1 2">
    <name type="scientific">Cecembia lonarensis (strain CCUG 58316 / KCTC 22772 / LW9)</name>
    <dbReference type="NCBI Taxonomy" id="1225176"/>
    <lineage>
        <taxon>Bacteria</taxon>
        <taxon>Pseudomonadati</taxon>
        <taxon>Bacteroidota</taxon>
        <taxon>Cytophagia</taxon>
        <taxon>Cytophagales</taxon>
        <taxon>Cyclobacteriaceae</taxon>
        <taxon>Cecembia</taxon>
    </lineage>
</organism>
<dbReference type="EMBL" id="AMGM01000059">
    <property type="protein sequence ID" value="EKB48281.1"/>
    <property type="molecule type" value="Genomic_DNA"/>
</dbReference>
<dbReference type="SUPFAM" id="SSF49464">
    <property type="entry name" value="Carboxypeptidase regulatory domain-like"/>
    <property type="match status" value="1"/>
</dbReference>
<protein>
    <submittedName>
        <fullName evidence="1">TonB-linked outer membrane protein, SusC/RagA family</fullName>
    </submittedName>
</protein>
<keyword evidence="2" id="KW-1185">Reference proteome</keyword>
<dbReference type="RefSeq" id="WP_009186116.1">
    <property type="nucleotide sequence ID" value="NZ_AMGM01000059.1"/>
</dbReference>
<dbReference type="Pfam" id="PF13715">
    <property type="entry name" value="CarbopepD_reg_2"/>
    <property type="match status" value="1"/>
</dbReference>
<dbReference type="PATRIC" id="fig|1225176.3.peg.3291"/>
<accession>K1L0K4</accession>
<sequence>MRRILTNFYLKRVVFYFLFILFFFGNKDVLTAQSISGRVFDANTRKPLPFANVFISNTTIGSTTDIHGNYIISGSTPQNFELAASFIGYYTKSTRIDIIDSIHINVDFELSPKINQLEEVELKARRDKKWERNLKRFEKVFLALPDDPFLKETTILNPWVLNFEQLKEGGRKYFLANAQEPILIENNSLGYQIEYHLQQFIEWRRGLHYSGLVKFQEMEEKKDIEAVRNSTFRGSLRYFIQLLIQNKIDTLEFEIYKVNPNLSASQRTNNFGYELGKSIKRIGRDSLYICELTENRIRIELPYRIEVHNLQMPWLSDYYEHINNSIFWLEAPRGFFIVDESGVLFDPSQLVRSGSVGRERLARFLPHDFEPSDDFGELVAVFDSTLVEKFKWNSLRERPHLSLNKAFYAPGEALWFSAQMLYQNPMKADSLSKVLYVDLYGKDFNLVCTEKFEIKNGHVSGVLEVPDNLTAGDYVLRAYTNWSRNYGEDGIFYLPVPVLPSDRLAVAPSIEDWVDTEGEIELSIDAKFTSNEWNTTAELILHLNEPDLDIRGGRINISILDADLNPAIGLNAPMAKSLDWLMESELGILFESPKYPIEFGISVKGYFSDRPKRPLSVPITIVKGKLEDYGVVNSDSSGYFWATGLSFTDSAMISIAALNKRRKAIGNVRLVPNSIPEVRHFFPKLDYQTKLNPITDLRYRYAELMEGDYFELDEFTITNTEILNSASDNYGYGNPDRVIGQDQLELWPELTLDRIISMNMPGGGMGRYNWGTETGSPLLIVDGARLFESPESGETVMEYLATILVSEVESIKVYTFSAPVFGMQGYAGVILVETKKGARGMDGSLVFDDSQFQKFTIRGFANVPEFLDFKKQDGLIFRQSAVYWNPKLEWAKDKTSIPISFEMSRQTKRLLIKVEGVSYDNDPISKIFYLDVKD</sequence>
<dbReference type="OrthoDB" id="1223654at2"/>
<name>K1L0K4_CECL9</name>
<dbReference type="AlphaFoldDB" id="K1L0K4"/>
<evidence type="ECO:0000313" key="2">
    <source>
        <dbReference type="Proteomes" id="UP000004478"/>
    </source>
</evidence>
<reference evidence="1 2" key="1">
    <citation type="journal article" date="2012" name="J. Bacteriol.">
        <title>Draft Genome Sequence of Cecembia lonarensis Strain LW9T, Isolated from Lonar Lake, a Haloalkaline Lake in India.</title>
        <authorList>
            <person name="Shivaji S."/>
            <person name="Ara S."/>
            <person name="Singh A."/>
            <person name="Pinnaka A.K."/>
        </authorList>
    </citation>
    <scope>NUCLEOTIDE SEQUENCE [LARGE SCALE GENOMIC DNA]</scope>
    <source>
        <strain evidence="1 2">LW9</strain>
    </source>
</reference>
<evidence type="ECO:0000313" key="1">
    <source>
        <dbReference type="EMBL" id="EKB48281.1"/>
    </source>
</evidence>
<dbReference type="SUPFAM" id="SSF56935">
    <property type="entry name" value="Porins"/>
    <property type="match status" value="1"/>
</dbReference>
<dbReference type="Gene3D" id="2.60.40.1120">
    <property type="entry name" value="Carboxypeptidase-like, regulatory domain"/>
    <property type="match status" value="1"/>
</dbReference>
<dbReference type="InterPro" id="IPR008969">
    <property type="entry name" value="CarboxyPept-like_regulatory"/>
</dbReference>